<feature type="compositionally biased region" description="Basic and acidic residues" evidence="1">
    <location>
        <begin position="42"/>
        <end position="51"/>
    </location>
</feature>
<dbReference type="PANTHER" id="PTHR34145">
    <property type="entry name" value="OS02G0105600 PROTEIN"/>
    <property type="match status" value="1"/>
</dbReference>
<dbReference type="InterPro" id="IPR055357">
    <property type="entry name" value="LRR_At1g61320_AtMIF1"/>
</dbReference>
<feature type="domain" description="At1g61320/AtMIF1 LRR" evidence="3">
    <location>
        <begin position="308"/>
        <end position="403"/>
    </location>
</feature>
<dbReference type="GeneID" id="111016940"/>
<evidence type="ECO:0000256" key="1">
    <source>
        <dbReference type="SAM" id="MobiDB-lite"/>
    </source>
</evidence>
<keyword evidence="4" id="KW-1185">Reference proteome</keyword>
<dbReference type="OrthoDB" id="1901752at2759"/>
<dbReference type="Pfam" id="PF23622">
    <property type="entry name" value="LRR_At1g61320_AtMIF1"/>
    <property type="match status" value="2"/>
</dbReference>
<gene>
    <name evidence="5" type="primary">LOC111016940</name>
</gene>
<dbReference type="InterPro" id="IPR032675">
    <property type="entry name" value="LRR_dom_sf"/>
</dbReference>
<evidence type="ECO:0000313" key="5">
    <source>
        <dbReference type="RefSeq" id="XP_022148228.1"/>
    </source>
</evidence>
<accession>A0A6J1D3I3</accession>
<evidence type="ECO:0000259" key="2">
    <source>
        <dbReference type="Pfam" id="PF00646"/>
    </source>
</evidence>
<dbReference type="InterPro" id="IPR053781">
    <property type="entry name" value="F-box_AtFBL13-like"/>
</dbReference>
<dbReference type="PANTHER" id="PTHR34145:SF28">
    <property type="entry name" value="F-BOX DOMAIN-CONTAINING PROTEIN"/>
    <property type="match status" value="1"/>
</dbReference>
<dbReference type="SUPFAM" id="SSF81383">
    <property type="entry name" value="F-box domain"/>
    <property type="match status" value="1"/>
</dbReference>
<dbReference type="AlphaFoldDB" id="A0A6J1D3I3"/>
<proteinExistence type="predicted"/>
<reference evidence="5" key="1">
    <citation type="submission" date="2025-08" db="UniProtKB">
        <authorList>
            <consortium name="RefSeq"/>
        </authorList>
    </citation>
    <scope>IDENTIFICATION</scope>
    <source>
        <strain evidence="5">OHB3-1</strain>
    </source>
</reference>
<protein>
    <submittedName>
        <fullName evidence="5">Uncharacterized protein LOC111016940 isoform X1</fullName>
    </submittedName>
</protein>
<dbReference type="RefSeq" id="XP_022148228.1">
    <property type="nucleotide sequence ID" value="XM_022292536.1"/>
</dbReference>
<name>A0A6J1D3I3_MOMCH</name>
<evidence type="ECO:0000313" key="4">
    <source>
        <dbReference type="Proteomes" id="UP000504603"/>
    </source>
</evidence>
<dbReference type="Gene3D" id="3.80.10.10">
    <property type="entry name" value="Ribonuclease Inhibitor"/>
    <property type="match status" value="1"/>
</dbReference>
<feature type="domain" description="F-box" evidence="2">
    <location>
        <begin position="71"/>
        <end position="111"/>
    </location>
</feature>
<dbReference type="InterPro" id="IPR001810">
    <property type="entry name" value="F-box_dom"/>
</dbReference>
<sequence length="579" mass="67655">MEKRIVHKWTQTSVDMDDEQTKPDGLTSLARVPHIRRKRKRSDIDNFDGVRKKQSKGVNPVEQEVESVDIISELPESVIHHIFSFIRCAKEAARTSILSKKWRDAWKSFSILTFDEQHFLKTEVNLDSDKRRQLFMDFIDYSLQSHLERNLSIYKLVFRITPELVLCLNRWVSIAARNGLGELDIHVEDKRLRRYNLSPFMCSAKTLTGLRLHGLNWSSFEGMKFNNLRKLYLRRLRVDQEIVQKLVSTCPLIMDLRIVECRGLKILRISGFPKLERIDLHRCYGTRRIELQVTSLQTFWYCATKSTRCKLNLESCTSLKRLTLEDPYMTDTFFNKLLSSFPDLEKLDLSRCNKFLYIEVSNLRLRSLVLRSCKNLKIVDIDTPNLCSFDYRSNNMACMLGQLCLKEAKFSLDSTEEVDLLRRNLIVNSFLRKHCRGFKIIILVQKNIIIHDDSKEIFLPTFHHLKIHAIKSSTDAKDLVDSLLSTWHPETLSVLSSPSSNVPKAVREIKREEDPSCCGYSASNNKCWRHFLEDAEIMNRVEIADVSSVWFLDLNYRCKEDQMTSIRLHWEPSVHIGKA</sequence>
<dbReference type="Pfam" id="PF00646">
    <property type="entry name" value="F-box"/>
    <property type="match status" value="1"/>
</dbReference>
<dbReference type="CDD" id="cd22160">
    <property type="entry name" value="F-box_AtFBL13-like"/>
    <property type="match status" value="1"/>
</dbReference>
<dbReference type="InterPro" id="IPR053772">
    <property type="entry name" value="At1g61320/At1g61330-like"/>
</dbReference>
<dbReference type="SUPFAM" id="SSF52058">
    <property type="entry name" value="L domain-like"/>
    <property type="match status" value="1"/>
</dbReference>
<evidence type="ECO:0000259" key="3">
    <source>
        <dbReference type="Pfam" id="PF23622"/>
    </source>
</evidence>
<dbReference type="Gene3D" id="1.20.1280.50">
    <property type="match status" value="1"/>
</dbReference>
<feature type="region of interest" description="Disordered" evidence="1">
    <location>
        <begin position="1"/>
        <end position="58"/>
    </location>
</feature>
<dbReference type="KEGG" id="mcha:111016940"/>
<dbReference type="InterPro" id="IPR036047">
    <property type="entry name" value="F-box-like_dom_sf"/>
</dbReference>
<dbReference type="Proteomes" id="UP000504603">
    <property type="component" value="Unplaced"/>
</dbReference>
<organism evidence="4 5">
    <name type="scientific">Momordica charantia</name>
    <name type="common">Bitter gourd</name>
    <name type="synonym">Balsam pear</name>
    <dbReference type="NCBI Taxonomy" id="3673"/>
    <lineage>
        <taxon>Eukaryota</taxon>
        <taxon>Viridiplantae</taxon>
        <taxon>Streptophyta</taxon>
        <taxon>Embryophyta</taxon>
        <taxon>Tracheophyta</taxon>
        <taxon>Spermatophyta</taxon>
        <taxon>Magnoliopsida</taxon>
        <taxon>eudicotyledons</taxon>
        <taxon>Gunneridae</taxon>
        <taxon>Pentapetalae</taxon>
        <taxon>rosids</taxon>
        <taxon>fabids</taxon>
        <taxon>Cucurbitales</taxon>
        <taxon>Cucurbitaceae</taxon>
        <taxon>Momordiceae</taxon>
        <taxon>Momordica</taxon>
    </lineage>
</organism>
<feature type="domain" description="At1g61320/AtMIF1 LRR" evidence="3">
    <location>
        <begin position="150"/>
        <end position="306"/>
    </location>
</feature>